<dbReference type="EMBL" id="JAPHEH010000001">
    <property type="protein sequence ID" value="MDG4476389.1"/>
    <property type="molecule type" value="Genomic_DNA"/>
</dbReference>
<keyword evidence="2" id="KW-1185">Reference proteome</keyword>
<dbReference type="InterPro" id="IPR042245">
    <property type="entry name" value="Tgt2/MlaC_sf"/>
</dbReference>
<dbReference type="PANTHER" id="PTHR36573">
    <property type="entry name" value="INTERMEMBRANE PHOSPHOLIPID TRANSPORT SYSTEM BINDING PROTEIN MLAC"/>
    <property type="match status" value="1"/>
</dbReference>
<protein>
    <submittedName>
        <fullName evidence="1">ABC transporter substrate-binding protein</fullName>
    </submittedName>
</protein>
<comment type="caution">
    <text evidence="1">The sequence shown here is derived from an EMBL/GenBank/DDBJ whole genome shotgun (WGS) entry which is preliminary data.</text>
</comment>
<dbReference type="RefSeq" id="WP_307633356.1">
    <property type="nucleotide sequence ID" value="NZ_JAPHEH010000001.1"/>
</dbReference>
<dbReference type="PIRSF" id="PIRSF004649">
    <property type="entry name" value="MlaC"/>
    <property type="match status" value="1"/>
</dbReference>
<gene>
    <name evidence="1" type="ORF">OLX77_09500</name>
</gene>
<sequence>MELMVEAEMKKSTRWYLKFFPVFFLAIAIPVLLKGASSAAATDPVVFMKDAVDEIISILQDEKLAVPARKAERKNRVVTIVEKKFDFREMSMRALARHWRDRTPAEQDRFVFLFKTLLENTYIAKIETYSGEKVVFKKTTVQGNKAIVYSDLIRKNIETPVNYKLKSNDNSWMVYDVEVEGVSLVNNYRTQFASILSKENFAGLIAKLEEKVNKGAAE</sequence>
<dbReference type="Pfam" id="PF05494">
    <property type="entry name" value="MlaC"/>
    <property type="match status" value="1"/>
</dbReference>
<accession>A0A9X4MKB0</accession>
<dbReference type="InterPro" id="IPR008869">
    <property type="entry name" value="MlaC/ttg2D"/>
</dbReference>
<organism evidence="1 2">
    <name type="scientific">Thiovibrio frasassiensis</name>
    <dbReference type="NCBI Taxonomy" id="2984131"/>
    <lineage>
        <taxon>Bacteria</taxon>
        <taxon>Pseudomonadati</taxon>
        <taxon>Thermodesulfobacteriota</taxon>
        <taxon>Desulfobulbia</taxon>
        <taxon>Desulfobulbales</taxon>
        <taxon>Thiovibrionaceae</taxon>
        <taxon>Thiovibrio</taxon>
    </lineage>
</organism>
<evidence type="ECO:0000313" key="1">
    <source>
        <dbReference type="EMBL" id="MDG4476389.1"/>
    </source>
</evidence>
<dbReference type="AlphaFoldDB" id="A0A9X4MKB0"/>
<reference evidence="1" key="2">
    <citation type="submission" date="2022-10" db="EMBL/GenBank/DDBJ databases">
        <authorList>
            <person name="Aronson H.S."/>
        </authorList>
    </citation>
    <scope>NUCLEOTIDE SEQUENCE</scope>
    <source>
        <strain evidence="1">RS19-109</strain>
    </source>
</reference>
<dbReference type="PANTHER" id="PTHR36573:SF1">
    <property type="entry name" value="INTERMEMBRANE PHOSPHOLIPID TRANSPORT SYSTEM BINDING PROTEIN MLAC"/>
    <property type="match status" value="1"/>
</dbReference>
<dbReference type="Gene3D" id="3.10.450.710">
    <property type="entry name" value="Tgt2/MlaC"/>
    <property type="match status" value="1"/>
</dbReference>
<reference evidence="1" key="1">
    <citation type="journal article" date="2022" name="bioRxiv">
        <title>Thiovibrio frasassiensisgen. nov., sp. nov., an autotrophic, elemental sulfur disproportionating bacterium isolated from sulfidic karst sediment, and proposal of Thiovibrionaceae fam. nov.</title>
        <authorList>
            <person name="Aronson H."/>
            <person name="Thomas C."/>
            <person name="Bhattacharyya M."/>
            <person name="Eckstein S."/>
            <person name="Jensen S."/>
            <person name="Barco R."/>
            <person name="Macalady J."/>
            <person name="Amend J."/>
        </authorList>
    </citation>
    <scope>NUCLEOTIDE SEQUENCE</scope>
    <source>
        <strain evidence="1">RS19-109</strain>
    </source>
</reference>
<proteinExistence type="predicted"/>
<dbReference type="Proteomes" id="UP001154240">
    <property type="component" value="Unassembled WGS sequence"/>
</dbReference>
<evidence type="ECO:0000313" key="2">
    <source>
        <dbReference type="Proteomes" id="UP001154240"/>
    </source>
</evidence>
<name>A0A9X4MKB0_9BACT</name>